<evidence type="ECO:0000313" key="4">
    <source>
        <dbReference type="Proteomes" id="UP000240325"/>
    </source>
</evidence>
<feature type="compositionally biased region" description="Polar residues" evidence="1">
    <location>
        <begin position="138"/>
        <end position="149"/>
    </location>
</feature>
<dbReference type="PANTHER" id="PTHR35596">
    <property type="entry name" value="DUF2263 DOMAIN-CONTAINING PROTEIN"/>
    <property type="match status" value="1"/>
</dbReference>
<feature type="compositionally biased region" description="Basic and acidic residues" evidence="1">
    <location>
        <begin position="92"/>
        <end position="102"/>
    </location>
</feature>
<keyword evidence="4" id="KW-1185">Reference proteome</keyword>
<feature type="compositionally biased region" description="Basic and acidic residues" evidence="1">
    <location>
        <begin position="35"/>
        <end position="45"/>
    </location>
</feature>
<dbReference type="Gene3D" id="3.40.220.10">
    <property type="entry name" value="Leucine Aminopeptidase, subunit E, domain 1"/>
    <property type="match status" value="1"/>
</dbReference>
<dbReference type="Proteomes" id="UP000240325">
    <property type="component" value="Segment"/>
</dbReference>
<dbReference type="EMBL" id="MF782455">
    <property type="protein sequence ID" value="ATZ80265.1"/>
    <property type="molecule type" value="Genomic_DNA"/>
</dbReference>
<feature type="compositionally biased region" description="Basic residues" evidence="1">
    <location>
        <begin position="103"/>
        <end position="122"/>
    </location>
</feature>
<dbReference type="InterPro" id="IPR012664">
    <property type="entry name" value="CHP02452"/>
</dbReference>
<evidence type="ECO:0000256" key="1">
    <source>
        <dbReference type="SAM" id="MobiDB-lite"/>
    </source>
</evidence>
<proteinExistence type="predicted"/>
<feature type="compositionally biased region" description="Basic and acidic residues" evidence="1">
    <location>
        <begin position="69"/>
        <end position="83"/>
    </location>
</feature>
<protein>
    <recommendedName>
        <fullName evidence="2">Microbial-type PARG catalytic domain-containing protein</fullName>
    </recommendedName>
</protein>
<gene>
    <name evidence="3" type="ORF">BMW23_0207</name>
</gene>
<feature type="region of interest" description="Disordered" evidence="1">
    <location>
        <begin position="35"/>
        <end position="157"/>
    </location>
</feature>
<reference evidence="3" key="1">
    <citation type="journal article" date="2017" name="Elife">
        <title>The kinetoplastid-infecting Bodo saltans virus (BsV), a window into the most abundant giant viruses in the sea.</title>
        <authorList>
            <person name="Deeg C.M."/>
            <person name="Chow C.-E.T."/>
            <person name="Suttle C.A."/>
        </authorList>
    </citation>
    <scope>NUCLEOTIDE SEQUENCE</scope>
    <source>
        <strain evidence="3">NG1</strain>
    </source>
</reference>
<organism evidence="3">
    <name type="scientific">Bodo saltans virus</name>
    <dbReference type="NCBI Taxonomy" id="2024608"/>
    <lineage>
        <taxon>Viruses</taxon>
        <taxon>Varidnaviria</taxon>
        <taxon>Bamfordvirae</taxon>
        <taxon>Nucleocytoviricota</taxon>
        <taxon>Megaviricetes</taxon>
        <taxon>Imitervirales</taxon>
        <taxon>Mimiviridae</taxon>
        <taxon>Klosneuvirinae</taxon>
        <taxon>Theiavirus</taxon>
        <taxon>Theiavirus salishense</taxon>
    </lineage>
</organism>
<dbReference type="InterPro" id="IPR019261">
    <property type="entry name" value="PARG_cat_microbial"/>
</dbReference>
<dbReference type="Pfam" id="PF10021">
    <property type="entry name" value="PARG_cat_microb"/>
    <property type="match status" value="1"/>
</dbReference>
<accession>A0A2H4UTX0</accession>
<dbReference type="PANTHER" id="PTHR35596:SF1">
    <property type="entry name" value="MICROBIAL-TYPE PARG CATALYTIC DOMAIN-CONTAINING PROTEIN"/>
    <property type="match status" value="1"/>
</dbReference>
<dbReference type="NCBIfam" id="TIGR02452">
    <property type="entry name" value="TIGR02452 family protein"/>
    <property type="match status" value="1"/>
</dbReference>
<feature type="domain" description="Microbial-type PARG catalytic" evidence="2">
    <location>
        <begin position="218"/>
        <end position="306"/>
    </location>
</feature>
<evidence type="ECO:0000313" key="3">
    <source>
        <dbReference type="EMBL" id="ATZ80265.1"/>
    </source>
</evidence>
<sequence>MENTAQMQVPVEYSELVNQENANHTSVHDIASHDTVEQTSNDDKHQHQHQHQHQQIQQIHKLMQLCQQRQEEQQRQEQQRQEQQRQAQHQRFGHDNTHDARSRHIGHHGHNGHNGHHGHHGYHGHDNTHGVRPRHFGHNNTNDTQQSYNGHKHQFHNNTNNNLYRYVLNNSNSTDFREFEEFWNFNSNSMPMKTKSRRELVVEENEAMLVDPKYKFNVSKPKTIYVSQTYKMNIVPGTKNTQVKIIASTTNEAIHKYHSQDPNFRIFAMNFANAQCAGGGYANGAMAQEEELCRTIIDLFPSLLTEANPKTTVYNEGVFKWFETVKLSENLSLYRLDKAQSNGEYDMMKEPIKVNIVTAAAPNIIGENDRKTNILLNETSMFADVVAKLIKTCLLTPYVTSNGSIKQEKTVFIAGAFGCGVFAPSKNIQDLLFKKIGMRYTELIAYIFKHVLTSSNEIMTLYDEICFAIPPGENYDAFYKILCEN</sequence>
<dbReference type="InterPro" id="IPR043472">
    <property type="entry name" value="Macro_dom-like"/>
</dbReference>
<name>A0A2H4UTX0_9VIRU</name>
<evidence type="ECO:0000259" key="2">
    <source>
        <dbReference type="Pfam" id="PF10021"/>
    </source>
</evidence>